<protein>
    <submittedName>
        <fullName evidence="1">Serine kinase</fullName>
    </submittedName>
</protein>
<dbReference type="GO" id="GO:0016301">
    <property type="term" value="F:kinase activity"/>
    <property type="evidence" value="ECO:0007669"/>
    <property type="project" value="UniProtKB-KW"/>
</dbReference>
<dbReference type="EMBL" id="CP059319">
    <property type="protein sequence ID" value="QTH23631.1"/>
    <property type="molecule type" value="Genomic_DNA"/>
</dbReference>
<dbReference type="Proteomes" id="UP000664914">
    <property type="component" value="Chromosome"/>
</dbReference>
<dbReference type="AlphaFoldDB" id="A0A975D652"/>
<accession>A0A975D652</accession>
<dbReference type="InterPro" id="IPR027417">
    <property type="entry name" value="P-loop_NTPase"/>
</dbReference>
<gene>
    <name evidence="1" type="ORF">HRJ34_09080</name>
</gene>
<keyword evidence="1" id="KW-0418">Kinase</keyword>
<dbReference type="RefSeq" id="WP_208633909.1">
    <property type="nucleotide sequence ID" value="NZ_CP059319.1"/>
</dbReference>
<dbReference type="Gene3D" id="3.40.50.300">
    <property type="entry name" value="P-loop containing nucleotide triphosphate hydrolases"/>
    <property type="match status" value="1"/>
</dbReference>
<name>A0A975D652_9SPHN</name>
<keyword evidence="1" id="KW-0808">Transferase</keyword>
<evidence type="ECO:0000313" key="1">
    <source>
        <dbReference type="EMBL" id="QTH23631.1"/>
    </source>
</evidence>
<dbReference type="SUPFAM" id="SSF53795">
    <property type="entry name" value="PEP carboxykinase-like"/>
    <property type="match status" value="1"/>
</dbReference>
<sequence length="323" mass="34252">MRKLSREEFSEAATLQGPPATEYFAFGLSIRSDIPLPELSPSALVGRDADLSIRLAPCGRPLPPEGSGLVIDLDPDGGHYLAWPGVAAFRFHGPARIDVEPYPGVSTALLAFPLLGPVFGLMLHMRGALVLHASAVAVGGRSAVFVGDKLAGKSTTAGAFVEAGHRLLTDDLLAIDLVDPLVPRILPAFAQLKLSEESSAAIDLGDAEALPLAHASLPKRQFRLGGGFSHRQMRPDHVFVLARGGETPMAEPLEGFDALGAIMRFSYIARFGGAVLAGEAEARHLQRCARLARTARVSRLHVPAGLDRLGETVAFVQALLGER</sequence>
<reference evidence="1" key="2">
    <citation type="submission" date="2021-04" db="EMBL/GenBank/DDBJ databases">
        <title>Isolation and genomic analysis of the ibuprofen-degrading bacterium Sphingomonas strain MPO218.</title>
        <authorList>
            <person name="Aulestia M."/>
            <person name="Flores A."/>
            <person name="Mangas E.L."/>
            <person name="Perez-Pulido A.J."/>
            <person name="Santero E."/>
            <person name="Camacho E.M."/>
        </authorList>
    </citation>
    <scope>NUCLEOTIDE SEQUENCE</scope>
    <source>
        <strain evidence="1">MPO218</strain>
    </source>
</reference>
<proteinExistence type="predicted"/>
<evidence type="ECO:0000313" key="2">
    <source>
        <dbReference type="Proteomes" id="UP000664914"/>
    </source>
</evidence>
<reference evidence="1" key="1">
    <citation type="submission" date="2020-07" db="EMBL/GenBank/DDBJ databases">
        <authorList>
            <person name="Camacho E."/>
        </authorList>
    </citation>
    <scope>NUCLEOTIDE SEQUENCE</scope>
    <source>
        <strain evidence="1">MPO218</strain>
    </source>
</reference>
<organism evidence="1 2">
    <name type="scientific">Rhizorhabdus wittichii</name>
    <dbReference type="NCBI Taxonomy" id="160791"/>
    <lineage>
        <taxon>Bacteria</taxon>
        <taxon>Pseudomonadati</taxon>
        <taxon>Pseudomonadota</taxon>
        <taxon>Alphaproteobacteria</taxon>
        <taxon>Sphingomonadales</taxon>
        <taxon>Sphingomonadaceae</taxon>
        <taxon>Rhizorhabdus</taxon>
    </lineage>
</organism>